<dbReference type="EMBL" id="CM009290">
    <property type="protein sequence ID" value="RQO84602.1"/>
    <property type="molecule type" value="Genomic_DNA"/>
</dbReference>
<accession>A0A3N7EDW9</accession>
<proteinExistence type="predicted"/>
<organism evidence="2 3">
    <name type="scientific">Populus trichocarpa</name>
    <name type="common">Western balsam poplar</name>
    <name type="synonym">Populus balsamifera subsp. trichocarpa</name>
    <dbReference type="NCBI Taxonomy" id="3694"/>
    <lineage>
        <taxon>Eukaryota</taxon>
        <taxon>Viridiplantae</taxon>
        <taxon>Streptophyta</taxon>
        <taxon>Embryophyta</taxon>
        <taxon>Tracheophyta</taxon>
        <taxon>Spermatophyta</taxon>
        <taxon>Magnoliopsida</taxon>
        <taxon>eudicotyledons</taxon>
        <taxon>Gunneridae</taxon>
        <taxon>Pentapetalae</taxon>
        <taxon>rosids</taxon>
        <taxon>fabids</taxon>
        <taxon>Malpighiales</taxon>
        <taxon>Salicaceae</taxon>
        <taxon>Saliceae</taxon>
        <taxon>Populus</taxon>
    </lineage>
</organism>
<keyword evidence="1" id="KW-1133">Transmembrane helix</keyword>
<feature type="transmembrane region" description="Helical" evidence="1">
    <location>
        <begin position="12"/>
        <end position="33"/>
    </location>
</feature>
<keyword evidence="1" id="KW-0812">Transmembrane</keyword>
<dbReference type="Gramene" id="Potri.001G085032.1.v4.1">
    <property type="protein sequence ID" value="Potri.001G085032.1.v4.1"/>
    <property type="gene ID" value="Potri.001G085032.v4.1"/>
</dbReference>
<evidence type="ECO:0000313" key="2">
    <source>
        <dbReference type="EMBL" id="RQO84602.1"/>
    </source>
</evidence>
<dbReference type="GO" id="GO:0016020">
    <property type="term" value="C:membrane"/>
    <property type="evidence" value="ECO:0007669"/>
    <property type="project" value="InterPro"/>
</dbReference>
<dbReference type="Proteomes" id="UP000006729">
    <property type="component" value="Chromosome 1"/>
</dbReference>
<dbReference type="InParanoid" id="A0A3N7EDW9"/>
<dbReference type="PANTHER" id="PTHR23516:SF19">
    <property type="entry name" value="MOLYBDATE-ANION TRANSPORTER"/>
    <property type="match status" value="1"/>
</dbReference>
<gene>
    <name evidence="2" type="ORF">POPTR_001G085032</name>
</gene>
<dbReference type="SMR" id="A0A3N7EDW9"/>
<dbReference type="OMA" id="KEWDIEA"/>
<dbReference type="AlphaFoldDB" id="A0A3N7EDW9"/>
<dbReference type="PANTHER" id="PTHR23516">
    <property type="entry name" value="SAM (S-ADENOSYL METHIONINE) TRANSPORTER"/>
    <property type="match status" value="1"/>
</dbReference>
<keyword evidence="1" id="KW-0472">Membrane</keyword>
<dbReference type="GO" id="GO:0015098">
    <property type="term" value="F:molybdate ion transmembrane transporter activity"/>
    <property type="evidence" value="ECO:0007669"/>
    <property type="project" value="InterPro"/>
</dbReference>
<reference evidence="2 3" key="1">
    <citation type="journal article" date="2006" name="Science">
        <title>The genome of black cottonwood, Populus trichocarpa (Torr. &amp; Gray).</title>
        <authorList>
            <person name="Tuskan G.A."/>
            <person name="Difazio S."/>
            <person name="Jansson S."/>
            <person name="Bohlmann J."/>
            <person name="Grigoriev I."/>
            <person name="Hellsten U."/>
            <person name="Putnam N."/>
            <person name="Ralph S."/>
            <person name="Rombauts S."/>
            <person name="Salamov A."/>
            <person name="Schein J."/>
            <person name="Sterck L."/>
            <person name="Aerts A."/>
            <person name="Bhalerao R.R."/>
            <person name="Bhalerao R.P."/>
            <person name="Blaudez D."/>
            <person name="Boerjan W."/>
            <person name="Brun A."/>
            <person name="Brunner A."/>
            <person name="Busov V."/>
            <person name="Campbell M."/>
            <person name="Carlson J."/>
            <person name="Chalot M."/>
            <person name="Chapman J."/>
            <person name="Chen G.L."/>
            <person name="Cooper D."/>
            <person name="Coutinho P.M."/>
            <person name="Couturier J."/>
            <person name="Covert S."/>
            <person name="Cronk Q."/>
            <person name="Cunningham R."/>
            <person name="Davis J."/>
            <person name="Degroeve S."/>
            <person name="Dejardin A."/>
            <person name="Depamphilis C."/>
            <person name="Detter J."/>
            <person name="Dirks B."/>
            <person name="Dubchak I."/>
            <person name="Duplessis S."/>
            <person name="Ehlting J."/>
            <person name="Ellis B."/>
            <person name="Gendler K."/>
            <person name="Goodstein D."/>
            <person name="Gribskov M."/>
            <person name="Grimwood J."/>
            <person name="Groover A."/>
            <person name="Gunter L."/>
            <person name="Hamberger B."/>
            <person name="Heinze B."/>
            <person name="Helariutta Y."/>
            <person name="Henrissat B."/>
            <person name="Holligan D."/>
            <person name="Holt R."/>
            <person name="Huang W."/>
            <person name="Islam-Faridi N."/>
            <person name="Jones S."/>
            <person name="Jones-Rhoades M."/>
            <person name="Jorgensen R."/>
            <person name="Joshi C."/>
            <person name="Kangasjarvi J."/>
            <person name="Karlsson J."/>
            <person name="Kelleher C."/>
            <person name="Kirkpatrick R."/>
            <person name="Kirst M."/>
            <person name="Kohler A."/>
            <person name="Kalluri U."/>
            <person name="Larimer F."/>
            <person name="Leebens-Mack J."/>
            <person name="Leple J.C."/>
            <person name="Locascio P."/>
            <person name="Lou Y."/>
            <person name="Lucas S."/>
            <person name="Martin F."/>
            <person name="Montanini B."/>
            <person name="Napoli C."/>
            <person name="Nelson D.R."/>
            <person name="Nelson C."/>
            <person name="Nieminen K."/>
            <person name="Nilsson O."/>
            <person name="Pereda V."/>
            <person name="Peter G."/>
            <person name="Philippe R."/>
            <person name="Pilate G."/>
            <person name="Poliakov A."/>
            <person name="Razumovskaya J."/>
            <person name="Richardson P."/>
            <person name="Rinaldi C."/>
            <person name="Ritland K."/>
            <person name="Rouze P."/>
            <person name="Ryaboy D."/>
            <person name="Schmutz J."/>
            <person name="Schrader J."/>
            <person name="Segerman B."/>
            <person name="Shin H."/>
            <person name="Siddiqui A."/>
            <person name="Sterky F."/>
            <person name="Terry A."/>
            <person name="Tsai C.J."/>
            <person name="Uberbacher E."/>
            <person name="Unneberg P."/>
            <person name="Vahala J."/>
            <person name="Wall K."/>
            <person name="Wessler S."/>
            <person name="Yang G."/>
            <person name="Yin T."/>
            <person name="Douglas C."/>
            <person name="Marra M."/>
            <person name="Sandberg G."/>
            <person name="Van de Peer Y."/>
            <person name="Rokhsar D."/>
        </authorList>
    </citation>
    <scope>NUCLEOTIDE SEQUENCE [LARGE SCALE GENOMIC DNA]</scope>
    <source>
        <strain evidence="3">cv. Nisqually</strain>
    </source>
</reference>
<sequence>MKMRSQYIPEEARSTIMNFFCIPLNIFVCIVLYNVNVFPIIVMFGMCSIFLFVASLSQKRLEVIAGSQKSRSQEWTAMKEMDTEAEPLNILLNLQEQTSGIF</sequence>
<name>A0A3N7EDW9_POPTR</name>
<evidence type="ECO:0000256" key="1">
    <source>
        <dbReference type="SAM" id="Phobius"/>
    </source>
</evidence>
<keyword evidence="3" id="KW-1185">Reference proteome</keyword>
<evidence type="ECO:0000313" key="3">
    <source>
        <dbReference type="Proteomes" id="UP000006729"/>
    </source>
</evidence>
<protein>
    <submittedName>
        <fullName evidence="2">Uncharacterized protein</fullName>
    </submittedName>
</protein>
<dbReference type="InterPro" id="IPR008509">
    <property type="entry name" value="MOT2/MFSD5"/>
</dbReference>